<proteinExistence type="predicted"/>
<dbReference type="Proteomes" id="UP000038083">
    <property type="component" value="Unassembled WGS sequence"/>
</dbReference>
<evidence type="ECO:0000313" key="1">
    <source>
        <dbReference type="EMBL" id="CEN34797.1"/>
    </source>
</evidence>
<evidence type="ECO:0000313" key="2">
    <source>
        <dbReference type="Proteomes" id="UP000038083"/>
    </source>
</evidence>
<dbReference type="RefSeq" id="WP_018280144.1">
    <property type="nucleotide sequence ID" value="NZ_CDOF01000018.1"/>
</dbReference>
<reference evidence="1 2" key="1">
    <citation type="submission" date="2015-01" db="EMBL/GenBank/DDBJ databases">
        <authorList>
            <person name="MANFREDI Pablo"/>
        </authorList>
    </citation>
    <scope>NUCLEOTIDE SEQUENCE [LARGE SCALE GENOMIC DNA]</scope>
    <source>
        <strain evidence="1 2">Ccy74</strain>
    </source>
</reference>
<dbReference type="AlphaFoldDB" id="A0A0B7HED6"/>
<dbReference type="EMBL" id="CDOG01000003">
    <property type="protein sequence ID" value="CEN34797.1"/>
    <property type="molecule type" value="Genomic_DNA"/>
</dbReference>
<sequence length="259" mass="30894">MLLGVYWFYGSPEGLYKFDFFKFHKGLGGFVNKCAELEAFVFVENSNGLVEELEEFSKQNPCFLHVKQNGIFFSIQTFDYFLFDYTLEILVSIEQQILRKRNAKLAKEEIIFNAESIKNFNNYENYFSTVKHNFINIVSSDVNKDNSQVISARIDCNLLSKFKNEFINELVSICEEENINVFYFYESEYYNYTNLMLFFTNGRLFRNKIINVNIESLEDKIFQMVHKYNIQFKHLGDSKYYPIYHNRSIKLMVDQDYIL</sequence>
<protein>
    <submittedName>
        <fullName evidence="1">Uncharacterized protein</fullName>
    </submittedName>
</protein>
<accession>A0A0B7HED6</accession>
<name>A0A0B7HED6_9FLAO</name>
<organism evidence="1 2">
    <name type="scientific">Capnocytophaga cynodegmi</name>
    <dbReference type="NCBI Taxonomy" id="28189"/>
    <lineage>
        <taxon>Bacteria</taxon>
        <taxon>Pseudomonadati</taxon>
        <taxon>Bacteroidota</taxon>
        <taxon>Flavobacteriia</taxon>
        <taxon>Flavobacteriales</taxon>
        <taxon>Flavobacteriaceae</taxon>
        <taxon>Capnocytophaga</taxon>
    </lineage>
</organism>
<dbReference type="OrthoDB" id="1269458at2"/>
<gene>
    <name evidence="1" type="ORF">CCYN74_110038</name>
</gene>